<evidence type="ECO:0000256" key="2">
    <source>
        <dbReference type="ARBA" id="ARBA00023125"/>
    </source>
</evidence>
<dbReference type="SUPFAM" id="SSF46689">
    <property type="entry name" value="Homeodomain-like"/>
    <property type="match status" value="2"/>
</dbReference>
<dbReference type="Pfam" id="PF12833">
    <property type="entry name" value="HTH_18"/>
    <property type="match status" value="1"/>
</dbReference>
<dbReference type="PROSITE" id="PS00041">
    <property type="entry name" value="HTH_ARAC_FAMILY_1"/>
    <property type="match status" value="1"/>
</dbReference>
<sequence length="306" mass="33193">MAVFDARGPWAIELPARQGAAFHAVVAGTCWFTTGDAPAHQLGPGDLVLLPAGARHQLSSDPGLPTRRFDEGLKRSLIRPDGELVLDGPGARTRILCAGYQYATDVTHPVLGLLPPVLHVAAAHPDSGPWLRSILDLLAHETRSRAATGSGTAALRLLDLLLIHVVRAWLDTEDVAMDASWLKGLRDPLIAQVLGVLHERPGDDWTLDTLAATVNVSRATLSRRFTHHVGEPPLTYLTRWRLDVAAHKLRDTTLPIAAIAHDVGYTSEFAFNRAFARTHGQPPGRYRRHAATNRQAESVRGSTPVA</sequence>
<evidence type="ECO:0000313" key="8">
    <source>
        <dbReference type="Proteomes" id="UP000676967"/>
    </source>
</evidence>
<evidence type="ECO:0000256" key="3">
    <source>
        <dbReference type="ARBA" id="ARBA00023159"/>
    </source>
</evidence>
<keyword evidence="4" id="KW-0804">Transcription</keyword>
<dbReference type="Proteomes" id="UP000676967">
    <property type="component" value="Chromosome"/>
</dbReference>
<evidence type="ECO:0000313" key="7">
    <source>
        <dbReference type="EMBL" id="BCJ46092.1"/>
    </source>
</evidence>
<proteinExistence type="predicted"/>
<accession>A0ABN6CLZ3</accession>
<keyword evidence="1" id="KW-0805">Transcription regulation</keyword>
<dbReference type="InterPro" id="IPR009057">
    <property type="entry name" value="Homeodomain-like_sf"/>
</dbReference>
<evidence type="ECO:0000256" key="5">
    <source>
        <dbReference type="SAM" id="MobiDB-lite"/>
    </source>
</evidence>
<name>A0ABN6CLZ3_9ACTN</name>
<dbReference type="EMBL" id="AP023356">
    <property type="protein sequence ID" value="BCJ46092.1"/>
    <property type="molecule type" value="Genomic_DNA"/>
</dbReference>
<protein>
    <submittedName>
        <fullName evidence="7">AraC family transcriptional regulator</fullName>
    </submittedName>
</protein>
<feature type="domain" description="HTH araC/xylS-type" evidence="6">
    <location>
        <begin position="191"/>
        <end position="289"/>
    </location>
</feature>
<dbReference type="Gene3D" id="1.10.10.60">
    <property type="entry name" value="Homeodomain-like"/>
    <property type="match status" value="2"/>
</dbReference>
<reference evidence="7 8" key="1">
    <citation type="submission" date="2020-08" db="EMBL/GenBank/DDBJ databases">
        <title>Whole genome shotgun sequence of Actinoplanes ianthinogenes NBRC 13996.</title>
        <authorList>
            <person name="Komaki H."/>
            <person name="Tamura T."/>
        </authorList>
    </citation>
    <scope>NUCLEOTIDE SEQUENCE [LARGE SCALE GENOMIC DNA]</scope>
    <source>
        <strain evidence="7 8">NBRC 13996</strain>
    </source>
</reference>
<dbReference type="InterPro" id="IPR032783">
    <property type="entry name" value="AraC_lig"/>
</dbReference>
<keyword evidence="3" id="KW-0010">Activator</keyword>
<dbReference type="InterPro" id="IPR018062">
    <property type="entry name" value="HTH_AraC-typ_CS"/>
</dbReference>
<evidence type="ECO:0000259" key="6">
    <source>
        <dbReference type="PROSITE" id="PS01124"/>
    </source>
</evidence>
<dbReference type="SUPFAM" id="SSF51215">
    <property type="entry name" value="Regulatory protein AraC"/>
    <property type="match status" value="1"/>
</dbReference>
<dbReference type="InterPro" id="IPR014710">
    <property type="entry name" value="RmlC-like_jellyroll"/>
</dbReference>
<evidence type="ECO:0000256" key="1">
    <source>
        <dbReference type="ARBA" id="ARBA00023015"/>
    </source>
</evidence>
<keyword evidence="2" id="KW-0238">DNA-binding</keyword>
<dbReference type="PANTHER" id="PTHR46796:SF7">
    <property type="entry name" value="ARAC FAMILY TRANSCRIPTIONAL REGULATOR"/>
    <property type="match status" value="1"/>
</dbReference>
<organism evidence="7 8">
    <name type="scientific">Actinoplanes ianthinogenes</name>
    <dbReference type="NCBI Taxonomy" id="122358"/>
    <lineage>
        <taxon>Bacteria</taxon>
        <taxon>Bacillati</taxon>
        <taxon>Actinomycetota</taxon>
        <taxon>Actinomycetes</taxon>
        <taxon>Micromonosporales</taxon>
        <taxon>Micromonosporaceae</taxon>
        <taxon>Actinoplanes</taxon>
    </lineage>
</organism>
<gene>
    <name evidence="7" type="ORF">Aiant_67490</name>
</gene>
<keyword evidence="8" id="KW-1185">Reference proteome</keyword>
<evidence type="ECO:0000256" key="4">
    <source>
        <dbReference type="ARBA" id="ARBA00023163"/>
    </source>
</evidence>
<dbReference type="PANTHER" id="PTHR46796">
    <property type="entry name" value="HTH-TYPE TRANSCRIPTIONAL ACTIVATOR RHAS-RELATED"/>
    <property type="match status" value="1"/>
</dbReference>
<dbReference type="SMART" id="SM00342">
    <property type="entry name" value="HTH_ARAC"/>
    <property type="match status" value="1"/>
</dbReference>
<feature type="region of interest" description="Disordered" evidence="5">
    <location>
        <begin position="279"/>
        <end position="306"/>
    </location>
</feature>
<dbReference type="InterPro" id="IPR037923">
    <property type="entry name" value="HTH-like"/>
</dbReference>
<dbReference type="InterPro" id="IPR018060">
    <property type="entry name" value="HTH_AraC"/>
</dbReference>
<dbReference type="Pfam" id="PF12852">
    <property type="entry name" value="Cupin_6"/>
    <property type="match status" value="1"/>
</dbReference>
<dbReference type="InterPro" id="IPR050204">
    <property type="entry name" value="AraC_XylS_family_regulators"/>
</dbReference>
<dbReference type="PROSITE" id="PS01124">
    <property type="entry name" value="HTH_ARAC_FAMILY_2"/>
    <property type="match status" value="1"/>
</dbReference>
<dbReference type="Gene3D" id="2.60.120.10">
    <property type="entry name" value="Jelly Rolls"/>
    <property type="match status" value="1"/>
</dbReference>